<reference evidence="1 2" key="1">
    <citation type="submission" date="2024-03" db="EMBL/GenBank/DDBJ databases">
        <title>Ignisphaera cupida sp. nov., a hyperthermophilic hydrolytic archaeon from a hot spring of Kamchatka, and proposal of Ignisphaeraceae fam. nov.</title>
        <authorList>
            <person name="Podosokorskaya O.A."/>
            <person name="Elcheninov A.G."/>
            <person name="Maltseva A.I."/>
            <person name="Zayulina K.S."/>
            <person name="Novikov A."/>
            <person name="Merkel A.Y."/>
        </authorList>
    </citation>
    <scope>NUCLEOTIDE SEQUENCE [LARGE SCALE GENOMIC DNA]</scope>
    <source>
        <strain evidence="1 2">38H-sp</strain>
    </source>
</reference>
<evidence type="ECO:0008006" key="3">
    <source>
        <dbReference type="Google" id="ProtNLM"/>
    </source>
</evidence>
<keyword evidence="2" id="KW-1185">Reference proteome</keyword>
<gene>
    <name evidence="1" type="ORF">WKV44_07560</name>
</gene>
<accession>A0ABU9UCK7</accession>
<dbReference type="EMBL" id="JBCHKQ010000003">
    <property type="protein sequence ID" value="MEM5948399.1"/>
    <property type="molecule type" value="Genomic_DNA"/>
</dbReference>
<comment type="caution">
    <text evidence="1">The sequence shown here is derived from an EMBL/GenBank/DDBJ whole genome shotgun (WGS) entry which is preliminary data.</text>
</comment>
<proteinExistence type="predicted"/>
<organism evidence="1 2">
    <name type="scientific">Rarispira pelagica</name>
    <dbReference type="NCBI Taxonomy" id="3141764"/>
    <lineage>
        <taxon>Bacteria</taxon>
        <taxon>Pseudomonadati</taxon>
        <taxon>Spirochaetota</taxon>
        <taxon>Spirochaetia</taxon>
        <taxon>Winmispirales</taxon>
        <taxon>Winmispiraceae</taxon>
        <taxon>Rarispira</taxon>
    </lineage>
</organism>
<evidence type="ECO:0000313" key="2">
    <source>
        <dbReference type="Proteomes" id="UP001466331"/>
    </source>
</evidence>
<dbReference type="Proteomes" id="UP001466331">
    <property type="component" value="Unassembled WGS sequence"/>
</dbReference>
<sequence>MIKRLLAGILSIFVTVSIFADISFAIGGDYRLGNTGAGKQHDLPYDIFSPFPTSVFFASADIDVGIIVNNRWGFYINAVIYNQISTWTEKKIDLYSMYPIRLAVGYNLPLYKEKYFSAGFLFKAGAGLIYFSSFSYDLNTILPISSNWSFMPGFSIFAEIAPKFGMDVLYLELPIGYELNAAFVYPSYVLMEGHNIYVGVRLMIEIPIIEEKAY</sequence>
<evidence type="ECO:0000313" key="1">
    <source>
        <dbReference type="EMBL" id="MEM5948399.1"/>
    </source>
</evidence>
<name>A0ABU9UCK7_9SPIR</name>
<protein>
    <recommendedName>
        <fullName evidence="3">Outer membrane protein beta-barrel domain-containing protein</fullName>
    </recommendedName>
</protein>
<dbReference type="RefSeq" id="WP_420069848.1">
    <property type="nucleotide sequence ID" value="NZ_JBCHKQ010000003.1"/>
</dbReference>